<evidence type="ECO:0000313" key="5">
    <source>
        <dbReference type="EnsemblPlants" id="KQK16219"/>
    </source>
</evidence>
<evidence type="ECO:0000313" key="4">
    <source>
        <dbReference type="EMBL" id="KQK16219.2"/>
    </source>
</evidence>
<dbReference type="PANTHER" id="PTHR32141">
    <property type="match status" value="1"/>
</dbReference>
<dbReference type="InterPro" id="IPR006566">
    <property type="entry name" value="FBD"/>
</dbReference>
<dbReference type="InParanoid" id="A0A0Q3JE24"/>
<dbReference type="EMBL" id="CM000880">
    <property type="protein sequence ID" value="KQK16219.2"/>
    <property type="molecule type" value="Genomic_DNA"/>
</dbReference>
<organism evidence="4">
    <name type="scientific">Brachypodium distachyon</name>
    <name type="common">Purple false brome</name>
    <name type="synonym">Trachynia distachya</name>
    <dbReference type="NCBI Taxonomy" id="15368"/>
    <lineage>
        <taxon>Eukaryota</taxon>
        <taxon>Viridiplantae</taxon>
        <taxon>Streptophyta</taxon>
        <taxon>Embryophyta</taxon>
        <taxon>Tracheophyta</taxon>
        <taxon>Spermatophyta</taxon>
        <taxon>Magnoliopsida</taxon>
        <taxon>Liliopsida</taxon>
        <taxon>Poales</taxon>
        <taxon>Poaceae</taxon>
        <taxon>BOP clade</taxon>
        <taxon>Pooideae</taxon>
        <taxon>Stipodae</taxon>
        <taxon>Brachypodieae</taxon>
        <taxon>Brachypodium</taxon>
    </lineage>
</organism>
<dbReference type="Proteomes" id="UP000008810">
    <property type="component" value="Chromosome 1"/>
</dbReference>
<dbReference type="Pfam" id="PF08387">
    <property type="entry name" value="FBD"/>
    <property type="match status" value="1"/>
</dbReference>
<proteinExistence type="predicted"/>
<keyword evidence="6" id="KW-1185">Reference proteome</keyword>
<dbReference type="InterPro" id="IPR036047">
    <property type="entry name" value="F-box-like_dom_sf"/>
</dbReference>
<evidence type="ECO:0000313" key="6">
    <source>
        <dbReference type="Proteomes" id="UP000008810"/>
    </source>
</evidence>
<feature type="domain" description="FBD" evidence="2">
    <location>
        <begin position="337"/>
        <end position="374"/>
    </location>
</feature>
<reference evidence="4 5" key="1">
    <citation type="journal article" date="2010" name="Nature">
        <title>Genome sequencing and analysis of the model grass Brachypodium distachyon.</title>
        <authorList>
            <consortium name="International Brachypodium Initiative"/>
        </authorList>
    </citation>
    <scope>NUCLEOTIDE SEQUENCE [LARGE SCALE GENOMIC DNA]</scope>
    <source>
        <strain evidence="4 5">Bd21</strain>
    </source>
</reference>
<evidence type="ECO:0000259" key="2">
    <source>
        <dbReference type="Pfam" id="PF08387"/>
    </source>
</evidence>
<sequence>MEADTPRPRERNTPSEADNTREAVAAPVTPASSEDGGGIDLIGSLPDDILVEIICLLPIKEGTCTRTLAYRWRDLWHVTPLNLDCCRFLGIPSEKRHRRLVANIVSNHRGPVRRFRCIGTWVMDDPAMHGLLTSSRFDELQELASEFMLAAPYPDRSFWFRYSHTIHLARVGISEQSIDNLIGGCPVLDSLNIKGCFGFTFLQIRSQTLRIMVVDNDTYDETWLEELVVESVPSLELLHHLQTTDLVLRIIHAPRLENIGCTSNTMPFFGPTAQELGLTMVSLAIKTLTIGVKSDDSSMVIGILKRFPCLENLKILLANSTTDQGKNSWSHEDRRPLDTHVKTVEVYFFNGKEVDIPVISFFLTNTTHLQSITLRGWDIDEKKCTEKYIFEYTAQHITAQHRKIHSHII</sequence>
<dbReference type="Pfam" id="PF24758">
    <property type="entry name" value="LRR_At5g56370"/>
    <property type="match status" value="1"/>
</dbReference>
<dbReference type="Gramene" id="KQK16219">
    <property type="protein sequence ID" value="KQK16219"/>
    <property type="gene ID" value="BRADI_1g27476v3"/>
</dbReference>
<protein>
    <recommendedName>
        <fullName evidence="7">F-box domain-containing protein</fullName>
    </recommendedName>
</protein>
<evidence type="ECO:0000256" key="1">
    <source>
        <dbReference type="SAM" id="MobiDB-lite"/>
    </source>
</evidence>
<reference evidence="4" key="2">
    <citation type="submission" date="2017-06" db="EMBL/GenBank/DDBJ databases">
        <title>WGS assembly of Brachypodium distachyon.</title>
        <authorList>
            <consortium name="The International Brachypodium Initiative"/>
            <person name="Lucas S."/>
            <person name="Harmon-Smith M."/>
            <person name="Lail K."/>
            <person name="Tice H."/>
            <person name="Grimwood J."/>
            <person name="Bruce D."/>
            <person name="Barry K."/>
            <person name="Shu S."/>
            <person name="Lindquist E."/>
            <person name="Wang M."/>
            <person name="Pitluck S."/>
            <person name="Vogel J.P."/>
            <person name="Garvin D.F."/>
            <person name="Mockler T.C."/>
            <person name="Schmutz J."/>
            <person name="Rokhsar D."/>
            <person name="Bevan M.W."/>
        </authorList>
    </citation>
    <scope>NUCLEOTIDE SEQUENCE</scope>
    <source>
        <strain evidence="4">Bd21</strain>
    </source>
</reference>
<dbReference type="InterPro" id="IPR032675">
    <property type="entry name" value="LRR_dom_sf"/>
</dbReference>
<dbReference type="OrthoDB" id="1868670at2759"/>
<reference evidence="5" key="3">
    <citation type="submission" date="2018-08" db="UniProtKB">
        <authorList>
            <consortium name="EnsemblPlants"/>
        </authorList>
    </citation>
    <scope>IDENTIFICATION</scope>
    <source>
        <strain evidence="5">cv. Bd21</strain>
    </source>
</reference>
<dbReference type="Gene3D" id="3.80.10.10">
    <property type="entry name" value="Ribonuclease Inhibitor"/>
    <property type="match status" value="1"/>
</dbReference>
<dbReference type="EnsemblPlants" id="KQK16219">
    <property type="protein sequence ID" value="KQK16219"/>
    <property type="gene ID" value="BRADI_1g27476v3"/>
</dbReference>
<evidence type="ECO:0008006" key="7">
    <source>
        <dbReference type="Google" id="ProtNLM"/>
    </source>
</evidence>
<dbReference type="AlphaFoldDB" id="A0A0Q3JE24"/>
<dbReference type="SUPFAM" id="SSF81383">
    <property type="entry name" value="F-box domain"/>
    <property type="match status" value="1"/>
</dbReference>
<feature type="domain" description="F-box/LRR-repeat protein 15/At3g58940/PEG3-like LRR" evidence="3">
    <location>
        <begin position="139"/>
        <end position="315"/>
    </location>
</feature>
<dbReference type="PANTHER" id="PTHR32141:SF47">
    <property type="entry name" value="F-BOX DOMAIN-CONTAINING PROTEIN"/>
    <property type="match status" value="1"/>
</dbReference>
<feature type="compositionally biased region" description="Basic and acidic residues" evidence="1">
    <location>
        <begin position="1"/>
        <end position="21"/>
    </location>
</feature>
<dbReference type="InterPro" id="IPR055411">
    <property type="entry name" value="LRR_FXL15/At3g58940/PEG3-like"/>
</dbReference>
<gene>
    <name evidence="4" type="ORF">BRADI_1g27476v3</name>
</gene>
<accession>A0A0Q3JE24</accession>
<dbReference type="SUPFAM" id="SSF52047">
    <property type="entry name" value="RNI-like"/>
    <property type="match status" value="1"/>
</dbReference>
<name>A0A0Q3JE24_BRADI</name>
<feature type="region of interest" description="Disordered" evidence="1">
    <location>
        <begin position="1"/>
        <end position="37"/>
    </location>
</feature>
<evidence type="ECO:0000259" key="3">
    <source>
        <dbReference type="Pfam" id="PF24758"/>
    </source>
</evidence>
<dbReference type="InterPro" id="IPR055302">
    <property type="entry name" value="F-box_dom-containing"/>
</dbReference>